<reference evidence="2" key="1">
    <citation type="submission" date="2022-11" db="UniProtKB">
        <authorList>
            <consortium name="WormBaseParasite"/>
        </authorList>
    </citation>
    <scope>IDENTIFICATION</scope>
</reference>
<accession>A0AC34QAY0</accession>
<protein>
    <submittedName>
        <fullName evidence="2">Uncharacterized protein</fullName>
    </submittedName>
</protein>
<evidence type="ECO:0000313" key="2">
    <source>
        <dbReference type="WBParaSite" id="JU765_v2.g14745.t1"/>
    </source>
</evidence>
<organism evidence="1 2">
    <name type="scientific">Panagrolaimus sp. JU765</name>
    <dbReference type="NCBI Taxonomy" id="591449"/>
    <lineage>
        <taxon>Eukaryota</taxon>
        <taxon>Metazoa</taxon>
        <taxon>Ecdysozoa</taxon>
        <taxon>Nematoda</taxon>
        <taxon>Chromadorea</taxon>
        <taxon>Rhabditida</taxon>
        <taxon>Tylenchina</taxon>
        <taxon>Panagrolaimomorpha</taxon>
        <taxon>Panagrolaimoidea</taxon>
        <taxon>Panagrolaimidae</taxon>
        <taxon>Panagrolaimus</taxon>
    </lineage>
</organism>
<name>A0AC34QAY0_9BILA</name>
<evidence type="ECO:0000313" key="1">
    <source>
        <dbReference type="Proteomes" id="UP000887576"/>
    </source>
</evidence>
<sequence>MVSKEKSFYLSCDNRLGWDFGNCHSTGVPQSIDGTISFSNITYNLFSWKIENISDCIKEIFVSTKDFVQLFMDRRQFVFDFMDFLIKNHGTNNMILAVNCDSGKTNYYNENYNYRSKILAAFEEKYAHLFKAEVFEYLPPKRTSMYLNIDEGQVPCSTIIFYNSGKIEIQDTLMKEIQSYLRTGDKYDMCFRYHHAIATNDDRFDILAEQIFQLYWLRKSVKNEINYLNFKNSKFPTLSLEDIQKRSQKLKVYNQDIKKLWDQTVSCCLEILEGSTKTDSDLFADLSPHYLIALKNEFVTGSAFQASDVNNIEQISKLKLLVDDSDFESVSQNESSEENQAMEVGDSEEETTAGSSESQTISGAKKSDEIVSRKRKQDLSETCSELSTITMNNEDYRLLKLEMAQLLKMNILLSNDVLQPFVKTHDSNERVLLGFGSHQNRTKPNTNEGSEMFISPCPKECTIDDRQWICINCGEFFKTQGFQIVCSCGMTHVTNLKLECFDYKHPKDFFPCEHDFSTSGSRMSFL</sequence>
<dbReference type="WBParaSite" id="JU765_v2.g14745.t1">
    <property type="protein sequence ID" value="JU765_v2.g14745.t1"/>
    <property type="gene ID" value="JU765_v2.g14745"/>
</dbReference>
<proteinExistence type="predicted"/>
<dbReference type="Proteomes" id="UP000887576">
    <property type="component" value="Unplaced"/>
</dbReference>